<evidence type="ECO:0000313" key="3">
    <source>
        <dbReference type="Proteomes" id="UP000233551"/>
    </source>
</evidence>
<dbReference type="AlphaFoldDB" id="A0A2I0KTE6"/>
<organism evidence="2 3">
    <name type="scientific">Punica granatum</name>
    <name type="common">Pomegranate</name>
    <dbReference type="NCBI Taxonomy" id="22663"/>
    <lineage>
        <taxon>Eukaryota</taxon>
        <taxon>Viridiplantae</taxon>
        <taxon>Streptophyta</taxon>
        <taxon>Embryophyta</taxon>
        <taxon>Tracheophyta</taxon>
        <taxon>Spermatophyta</taxon>
        <taxon>Magnoliopsida</taxon>
        <taxon>eudicotyledons</taxon>
        <taxon>Gunneridae</taxon>
        <taxon>Pentapetalae</taxon>
        <taxon>rosids</taxon>
        <taxon>malvids</taxon>
        <taxon>Myrtales</taxon>
        <taxon>Lythraceae</taxon>
        <taxon>Punica</taxon>
    </lineage>
</organism>
<protein>
    <recommendedName>
        <fullName evidence="1">Protein argonaute N-terminal domain-containing protein</fullName>
    </recommendedName>
</protein>
<sequence>MVRGEVVACPRNNMRLLSISPGAEGEVLLLSMAGVAAMAQEGAWSADAKCSRGPRPELFLICTKPFQLGCLFSPCLRKLVHHHQGQLNPPRPGKGSAGIRCIVKANHFFAELPDRDLHQYDVSITPEVSSRLVSRQVMKKLVDTYRESHLGKRLPAYDGRKSLYTAGPLPFLSSDFRITLIDEDEGGNQRREREFKVVIKLAARADLHHLDMSSTAFFEPLPVIEFVAQLLNRDATGRPLFDSDRVKVGHC</sequence>
<evidence type="ECO:0000313" key="2">
    <source>
        <dbReference type="EMBL" id="PKI71742.1"/>
    </source>
</evidence>
<proteinExistence type="predicted"/>
<keyword evidence="3" id="KW-1185">Reference proteome</keyword>
<dbReference type="STRING" id="22663.A0A2I0KTE6"/>
<reference evidence="2 3" key="1">
    <citation type="submission" date="2017-11" db="EMBL/GenBank/DDBJ databases">
        <title>De-novo sequencing of pomegranate (Punica granatum L.) genome.</title>
        <authorList>
            <person name="Akparov Z."/>
            <person name="Amiraslanov A."/>
            <person name="Hajiyeva S."/>
            <person name="Abbasov M."/>
            <person name="Kaur K."/>
            <person name="Hamwieh A."/>
            <person name="Solovyev V."/>
            <person name="Salamov A."/>
            <person name="Braich B."/>
            <person name="Kosarev P."/>
            <person name="Mahmoud A."/>
            <person name="Hajiyev E."/>
            <person name="Babayeva S."/>
            <person name="Izzatullayeva V."/>
            <person name="Mammadov A."/>
            <person name="Mammadov A."/>
            <person name="Sharifova S."/>
            <person name="Ojaghi J."/>
            <person name="Eynullazada K."/>
            <person name="Bayramov B."/>
            <person name="Abdulazimova A."/>
            <person name="Shahmuradov I."/>
        </authorList>
    </citation>
    <scope>NUCLEOTIDE SEQUENCE [LARGE SCALE GENOMIC DNA]</scope>
    <source>
        <strain evidence="3">cv. AG2017</strain>
        <tissue evidence="2">Leaf</tissue>
    </source>
</reference>
<dbReference type="EMBL" id="PGOL01000361">
    <property type="protein sequence ID" value="PKI71742.1"/>
    <property type="molecule type" value="Genomic_DNA"/>
</dbReference>
<accession>A0A2I0KTE6</accession>
<dbReference type="PANTHER" id="PTHR22891">
    <property type="entry name" value="EUKARYOTIC TRANSLATION INITIATION FACTOR 2C"/>
    <property type="match status" value="1"/>
</dbReference>
<comment type="caution">
    <text evidence="2">The sequence shown here is derived from an EMBL/GenBank/DDBJ whole genome shotgun (WGS) entry which is preliminary data.</text>
</comment>
<name>A0A2I0KTE6_PUNGR</name>
<feature type="domain" description="Protein argonaute N-terminal" evidence="1">
    <location>
        <begin position="101"/>
        <end position="211"/>
    </location>
</feature>
<dbReference type="Pfam" id="PF16486">
    <property type="entry name" value="ArgoN"/>
    <property type="match status" value="1"/>
</dbReference>
<dbReference type="Proteomes" id="UP000233551">
    <property type="component" value="Unassembled WGS sequence"/>
</dbReference>
<evidence type="ECO:0000259" key="1">
    <source>
        <dbReference type="Pfam" id="PF16486"/>
    </source>
</evidence>
<gene>
    <name evidence="2" type="ORF">CRG98_007875</name>
</gene>
<dbReference type="InterPro" id="IPR032474">
    <property type="entry name" value="Argonaute_N"/>
</dbReference>